<proteinExistence type="predicted"/>
<dbReference type="Proteomes" id="UP000316775">
    <property type="component" value="Unassembled WGS sequence"/>
</dbReference>
<evidence type="ECO:0000313" key="1">
    <source>
        <dbReference type="EMBL" id="GEC72876.1"/>
    </source>
</evidence>
<name>A0A4Y4AXN9_9FLAO</name>
<keyword evidence="2" id="KW-1185">Reference proteome</keyword>
<dbReference type="InterPro" id="IPR016181">
    <property type="entry name" value="Acyl_CoA_acyltransferase"/>
</dbReference>
<dbReference type="RefSeq" id="WP_073245216.1">
    <property type="nucleotide sequence ID" value="NZ_BJNP01000027.1"/>
</dbReference>
<evidence type="ECO:0008006" key="3">
    <source>
        <dbReference type="Google" id="ProtNLM"/>
    </source>
</evidence>
<dbReference type="SUPFAM" id="SSF55729">
    <property type="entry name" value="Acyl-CoA N-acyltransferases (Nat)"/>
    <property type="match status" value="1"/>
</dbReference>
<sequence length="125" mass="14425">METIIKQQQNIKFRAVTIADLDSIVKLYLKQKSIFDSVLTNQFGMPICVAEWNNKIVGYSSVTTTNTENYNLNTHIDSYFSNNKIDENLLQESEPFFKKEWQNGSNKNLSISITHLVDWLNNSNS</sequence>
<organism evidence="1 2">
    <name type="scientific">Flavobacterium flevense</name>
    <dbReference type="NCBI Taxonomy" id="983"/>
    <lineage>
        <taxon>Bacteria</taxon>
        <taxon>Pseudomonadati</taxon>
        <taxon>Bacteroidota</taxon>
        <taxon>Flavobacteriia</taxon>
        <taxon>Flavobacteriales</taxon>
        <taxon>Flavobacteriaceae</taxon>
        <taxon>Flavobacterium</taxon>
    </lineage>
</organism>
<dbReference type="EMBL" id="BJNP01000027">
    <property type="protein sequence ID" value="GEC72876.1"/>
    <property type="molecule type" value="Genomic_DNA"/>
</dbReference>
<comment type="caution">
    <text evidence="1">The sequence shown here is derived from an EMBL/GenBank/DDBJ whole genome shotgun (WGS) entry which is preliminary data.</text>
</comment>
<gene>
    <name evidence="1" type="ORF">FFL01_24150</name>
</gene>
<protein>
    <recommendedName>
        <fullName evidence="3">N-acetyltransferase domain-containing protein</fullName>
    </recommendedName>
</protein>
<dbReference type="AlphaFoldDB" id="A0A4Y4AXN9"/>
<dbReference type="STRING" id="983.SAMN05443543_106132"/>
<dbReference type="OrthoDB" id="1357119at2"/>
<reference evidence="1 2" key="1">
    <citation type="submission" date="2019-06" db="EMBL/GenBank/DDBJ databases">
        <title>Whole genome shotgun sequence of Flavobacterium flevense NBRC 14960.</title>
        <authorList>
            <person name="Hosoyama A."/>
            <person name="Uohara A."/>
            <person name="Ohji S."/>
            <person name="Ichikawa N."/>
        </authorList>
    </citation>
    <scope>NUCLEOTIDE SEQUENCE [LARGE SCALE GENOMIC DNA]</scope>
    <source>
        <strain evidence="1 2">NBRC 14960</strain>
    </source>
</reference>
<accession>A0A4Y4AXN9</accession>
<evidence type="ECO:0000313" key="2">
    <source>
        <dbReference type="Proteomes" id="UP000316775"/>
    </source>
</evidence>
<dbReference type="Gene3D" id="3.40.630.30">
    <property type="match status" value="1"/>
</dbReference>